<dbReference type="PANTHER" id="PTHR42693">
    <property type="entry name" value="ARYLSULFATASE FAMILY MEMBER"/>
    <property type="match status" value="1"/>
</dbReference>
<protein>
    <submittedName>
        <fullName evidence="4">Arylsulfatase</fullName>
    </submittedName>
</protein>
<keyword evidence="2" id="KW-0732">Signal</keyword>
<dbReference type="SUPFAM" id="SSF53649">
    <property type="entry name" value="Alkaline phosphatase-like"/>
    <property type="match status" value="1"/>
</dbReference>
<reference evidence="4 5" key="1">
    <citation type="submission" date="2018-09" db="EMBL/GenBank/DDBJ databases">
        <authorList>
            <person name="Zhu H."/>
        </authorList>
    </citation>
    <scope>NUCLEOTIDE SEQUENCE [LARGE SCALE GENOMIC DNA]</scope>
    <source>
        <strain evidence="4 5">K1S02-6</strain>
    </source>
</reference>
<gene>
    <name evidence="4" type="ORF">D3879_21375</name>
</gene>
<dbReference type="AlphaFoldDB" id="A0A418XDY8"/>
<dbReference type="InterPro" id="IPR000917">
    <property type="entry name" value="Sulfatase_N"/>
</dbReference>
<dbReference type="InterPro" id="IPR050738">
    <property type="entry name" value="Sulfatase"/>
</dbReference>
<keyword evidence="5" id="KW-1185">Reference proteome</keyword>
<dbReference type="RefSeq" id="WP_119956227.1">
    <property type="nucleotide sequence ID" value="NZ_QYUR01000006.1"/>
</dbReference>
<feature type="signal peptide" evidence="2">
    <location>
        <begin position="1"/>
        <end position="25"/>
    </location>
</feature>
<organism evidence="4 5">
    <name type="scientific">Pseudomonas cavernicola</name>
    <dbReference type="NCBI Taxonomy" id="2320866"/>
    <lineage>
        <taxon>Bacteria</taxon>
        <taxon>Pseudomonadati</taxon>
        <taxon>Pseudomonadota</taxon>
        <taxon>Gammaproteobacteria</taxon>
        <taxon>Pseudomonadales</taxon>
        <taxon>Pseudomonadaceae</taxon>
        <taxon>Pseudomonas</taxon>
    </lineage>
</organism>
<sequence length="782" mass="85521">MRLNQLARLLVTLPALCAPFASAQAAGLDRSQLPIAEPSRPLYSEQDVRGAKPPVPFKIEAPAGAPNVVIVLIDDLGFGATSTFGGPIATPTLDALAQDGLRYNNFHTTALCSPTRSALKSGRNHHTVNMGFVTEFATGFPGNTGQIPNATAPLAEMLRLNGYSTAAFGKWHETAVWETGVSGPFDRWPTRQGFDKFYGFIGGETNQWAPYLFDGVAQVELPEDPNYHFMTDMTDKAVSWVKYQKALTPNKPFFLYFAPGAVHAPHHAPKEWIDKWKGKFDQGWDKIREESLARQIELGVVPAGTQLPPKPPAIKDWDKLSADEKRLFTHQAEVFAAFLDYTDHEIGRMLKAVEDTGQADNTLVFYIAGDNGASGEGGANGTYNEYSYFNGVQESVPDMLKLLDQWGGPQTYPHMAAGWAVAFDSPFGWMKQVASDFGGTRNGLVVHWPKGIKAKGEVRSQFGHVIDVAPTILDAAGLPEPKVVNGTPQIPMEGTSLAYSFDDAKAPERHTTQYFEISGNRAIYHDGWFARTIHRAPWESKPRASLVSDTWELFDVRKDFSLNNDLAAQQPEKLKELQAQFLVEAKKYHVLPLDDRLFERALAEAVGRPDLMAGRTSLTLGEGMTGMLENVFINVKNKSKTLTAELEIPQGGANGTVIAQGGRFGGWSLYVKDGVPAYDYNFLGMQRTSIQASKPLPAGKVKLRFEFAYDGGGLGKGGQGTLYVNDQKVGEGRLEHTQPIIFSADETADIGIDLGTPVVESIGAEHRSAFTGSIDKVTVQVH</sequence>
<accession>A0A418XDY8</accession>
<dbReference type="EMBL" id="QYUR01000006">
    <property type="protein sequence ID" value="RJG10548.1"/>
    <property type="molecule type" value="Genomic_DNA"/>
</dbReference>
<comment type="caution">
    <text evidence="4">The sequence shown here is derived from an EMBL/GenBank/DDBJ whole genome shotgun (WGS) entry which is preliminary data.</text>
</comment>
<evidence type="ECO:0000256" key="2">
    <source>
        <dbReference type="SAM" id="SignalP"/>
    </source>
</evidence>
<dbReference type="PANTHER" id="PTHR42693:SF43">
    <property type="entry name" value="BLL2667 PROTEIN"/>
    <property type="match status" value="1"/>
</dbReference>
<dbReference type="Gene3D" id="3.40.720.10">
    <property type="entry name" value="Alkaline Phosphatase, subunit A"/>
    <property type="match status" value="1"/>
</dbReference>
<evidence type="ECO:0000313" key="4">
    <source>
        <dbReference type="EMBL" id="RJG10548.1"/>
    </source>
</evidence>
<dbReference type="Proteomes" id="UP000284021">
    <property type="component" value="Unassembled WGS sequence"/>
</dbReference>
<feature type="domain" description="Sulfatase N-terminal" evidence="3">
    <location>
        <begin position="66"/>
        <end position="477"/>
    </location>
</feature>
<comment type="similarity">
    <text evidence="1">Belongs to the sulfatase family.</text>
</comment>
<dbReference type="InterPro" id="IPR017850">
    <property type="entry name" value="Alkaline_phosphatase_core_sf"/>
</dbReference>
<dbReference type="OrthoDB" id="9803751at2"/>
<evidence type="ECO:0000256" key="1">
    <source>
        <dbReference type="ARBA" id="ARBA00008779"/>
    </source>
</evidence>
<dbReference type="Gene3D" id="3.30.1120.10">
    <property type="match status" value="1"/>
</dbReference>
<evidence type="ECO:0000259" key="3">
    <source>
        <dbReference type="Pfam" id="PF00884"/>
    </source>
</evidence>
<feature type="chain" id="PRO_5019050562" evidence="2">
    <location>
        <begin position="26"/>
        <end position="782"/>
    </location>
</feature>
<dbReference type="CDD" id="cd16025">
    <property type="entry name" value="PAS_like"/>
    <property type="match status" value="1"/>
</dbReference>
<evidence type="ECO:0000313" key="5">
    <source>
        <dbReference type="Proteomes" id="UP000284021"/>
    </source>
</evidence>
<proteinExistence type="inferred from homology"/>
<name>A0A418XDY8_9PSED</name>
<dbReference type="Pfam" id="PF00884">
    <property type="entry name" value="Sulfatase"/>
    <property type="match status" value="1"/>
</dbReference>